<gene>
    <name evidence="11" type="ORF">BESB_020890</name>
</gene>
<evidence type="ECO:0000256" key="7">
    <source>
        <dbReference type="ARBA" id="ARBA00047899"/>
    </source>
</evidence>
<evidence type="ECO:0000259" key="10">
    <source>
        <dbReference type="PROSITE" id="PS50011"/>
    </source>
</evidence>
<dbReference type="Proteomes" id="UP000224006">
    <property type="component" value="Chromosome XI"/>
</dbReference>
<feature type="region of interest" description="Disordered" evidence="9">
    <location>
        <begin position="1351"/>
        <end position="1402"/>
    </location>
</feature>
<dbReference type="InterPro" id="IPR011009">
    <property type="entry name" value="Kinase-like_dom_sf"/>
</dbReference>
<feature type="compositionally biased region" description="Polar residues" evidence="9">
    <location>
        <begin position="1626"/>
        <end position="1641"/>
    </location>
</feature>
<organism evidence="11 12">
    <name type="scientific">Besnoitia besnoiti</name>
    <name type="common">Apicomplexan protozoan</name>
    <dbReference type="NCBI Taxonomy" id="94643"/>
    <lineage>
        <taxon>Eukaryota</taxon>
        <taxon>Sar</taxon>
        <taxon>Alveolata</taxon>
        <taxon>Apicomplexa</taxon>
        <taxon>Conoidasida</taxon>
        <taxon>Coccidia</taxon>
        <taxon>Eucoccidiorida</taxon>
        <taxon>Eimeriorina</taxon>
        <taxon>Sarcocystidae</taxon>
        <taxon>Besnoitia</taxon>
    </lineage>
</organism>
<protein>
    <recommendedName>
        <fullName evidence="1">non-specific serine/threonine protein kinase</fullName>
        <ecNumber evidence="1">2.7.11.1</ecNumber>
    </recommendedName>
</protein>
<feature type="compositionally biased region" description="Low complexity" evidence="9">
    <location>
        <begin position="1718"/>
        <end position="1737"/>
    </location>
</feature>
<dbReference type="EC" id="2.7.11.1" evidence="1"/>
<dbReference type="InterPro" id="IPR000719">
    <property type="entry name" value="Prot_kinase_dom"/>
</dbReference>
<feature type="compositionally biased region" description="Polar residues" evidence="9">
    <location>
        <begin position="2063"/>
        <end position="2072"/>
    </location>
</feature>
<keyword evidence="2" id="KW-0723">Serine/threonine-protein kinase</keyword>
<comment type="catalytic activity">
    <reaction evidence="8">
        <text>L-seryl-[protein] + ATP = O-phospho-L-seryl-[protein] + ADP + H(+)</text>
        <dbReference type="Rhea" id="RHEA:17989"/>
        <dbReference type="Rhea" id="RHEA-COMP:9863"/>
        <dbReference type="Rhea" id="RHEA-COMP:11604"/>
        <dbReference type="ChEBI" id="CHEBI:15378"/>
        <dbReference type="ChEBI" id="CHEBI:29999"/>
        <dbReference type="ChEBI" id="CHEBI:30616"/>
        <dbReference type="ChEBI" id="CHEBI:83421"/>
        <dbReference type="ChEBI" id="CHEBI:456216"/>
        <dbReference type="EC" id="2.7.11.1"/>
    </reaction>
</comment>
<keyword evidence="12" id="KW-1185">Reference proteome</keyword>
<feature type="region of interest" description="Disordered" evidence="9">
    <location>
        <begin position="2489"/>
        <end position="2523"/>
    </location>
</feature>
<accession>A0A2A9M0M7</accession>
<evidence type="ECO:0000256" key="6">
    <source>
        <dbReference type="ARBA" id="ARBA00022840"/>
    </source>
</evidence>
<dbReference type="GO" id="GO:0004674">
    <property type="term" value="F:protein serine/threonine kinase activity"/>
    <property type="evidence" value="ECO:0007669"/>
    <property type="project" value="UniProtKB-KW"/>
</dbReference>
<evidence type="ECO:0000256" key="5">
    <source>
        <dbReference type="ARBA" id="ARBA00022777"/>
    </source>
</evidence>
<keyword evidence="4" id="KW-0547">Nucleotide-binding</keyword>
<keyword evidence="5" id="KW-0418">Kinase</keyword>
<comment type="caution">
    <text evidence="11">The sequence shown here is derived from an EMBL/GenBank/DDBJ whole genome shotgun (WGS) entry which is preliminary data.</text>
</comment>
<feature type="region of interest" description="Disordered" evidence="9">
    <location>
        <begin position="1077"/>
        <end position="1130"/>
    </location>
</feature>
<feature type="region of interest" description="Disordered" evidence="9">
    <location>
        <begin position="1981"/>
        <end position="2126"/>
    </location>
</feature>
<feature type="domain" description="Protein kinase" evidence="10">
    <location>
        <begin position="2696"/>
        <end position="3130"/>
    </location>
</feature>
<dbReference type="GO" id="GO:0005524">
    <property type="term" value="F:ATP binding"/>
    <property type="evidence" value="ECO:0007669"/>
    <property type="project" value="UniProtKB-KW"/>
</dbReference>
<dbReference type="STRING" id="94643.A0A2A9M0M7"/>
<evidence type="ECO:0000256" key="3">
    <source>
        <dbReference type="ARBA" id="ARBA00022679"/>
    </source>
</evidence>
<feature type="region of interest" description="Disordered" evidence="9">
    <location>
        <begin position="198"/>
        <end position="218"/>
    </location>
</feature>
<feature type="compositionally biased region" description="Polar residues" evidence="9">
    <location>
        <begin position="1358"/>
        <end position="1368"/>
    </location>
</feature>
<feature type="region of interest" description="Disordered" evidence="9">
    <location>
        <begin position="609"/>
        <end position="647"/>
    </location>
</feature>
<feature type="region of interest" description="Disordered" evidence="9">
    <location>
        <begin position="1617"/>
        <end position="1757"/>
    </location>
</feature>
<evidence type="ECO:0000313" key="12">
    <source>
        <dbReference type="Proteomes" id="UP000224006"/>
    </source>
</evidence>
<dbReference type="PROSITE" id="PS50011">
    <property type="entry name" value="PROTEIN_KINASE_DOM"/>
    <property type="match status" value="1"/>
</dbReference>
<feature type="region of interest" description="Disordered" evidence="9">
    <location>
        <begin position="37"/>
        <end position="71"/>
    </location>
</feature>
<feature type="region of interest" description="Disordered" evidence="9">
    <location>
        <begin position="875"/>
        <end position="894"/>
    </location>
</feature>
<dbReference type="SMART" id="SM00220">
    <property type="entry name" value="S_TKc"/>
    <property type="match status" value="1"/>
</dbReference>
<dbReference type="VEuPathDB" id="ToxoDB:BESB_020890"/>
<feature type="compositionally biased region" description="Low complexity" evidence="9">
    <location>
        <begin position="2260"/>
        <end position="2274"/>
    </location>
</feature>
<keyword evidence="3" id="KW-0808">Transferase</keyword>
<name>A0A2A9M0M7_BESBE</name>
<feature type="compositionally biased region" description="Low complexity" evidence="9">
    <location>
        <begin position="62"/>
        <end position="71"/>
    </location>
</feature>
<dbReference type="OrthoDB" id="4062651at2759"/>
<dbReference type="Gene3D" id="1.10.510.10">
    <property type="entry name" value="Transferase(Phosphotransferase) domain 1"/>
    <property type="match status" value="1"/>
</dbReference>
<feature type="compositionally biased region" description="Polar residues" evidence="9">
    <location>
        <begin position="537"/>
        <end position="551"/>
    </location>
</feature>
<dbReference type="KEGG" id="bbes:BESB_020890"/>
<sequence length="3137" mass="322982">MQPALPFCRVGRPTTTARACPFPDSRHDAALLRRLSARPGSAPPDGRRPSAPKAGTLPLPRPTGGATDAAAPPVHASQAAVFPPTFGFASPTATVPVVSLPHITVNVCSHGLPASITRTNPSTISLGVGGDTDALATATASGRPLSAPLVSVSIVGMTPTPTAADALVLSHPPAPTIRRTQGGNEALPSSNHIRHTETYPQVQRPPTQLTPLPSSHAGSSGFSVGPFALPPAVPSAWTEDGVRTAQLASYGSCLRTPPGFHTTSTTAASSFDRSSVWTGACQQPRVVCSDCSSSPEVGTPERLALRRVASLPAEGFARYRTGNYAEQQAHCPGDFPTFSDPDGFLAAPGDPNESYRSPVWQVAADDAPAPPATGGPVPPFQPNKLQPESGIRGHLPGYKSAKESAACYATPWERPAKHEGRPPAPHMPEPSAAAPSGGTSVPIRLGDASAPPVYHRLALPTDAHDFHSEEETYPPCVLTELTQRLAPLSVPRAPPADAPGGSPLGNHPLLQIRCQENQESRHAKSTGPVPLCERRSQSVPRYTPEHSQPTISPGGIALRRKNSCPCFASYMPEGYRGAPPGEQGVTNADMHYGNIRTLQAAPSVWPAAAVPSGARQGPRPPQTSVPFSRVDHGLPQAPSPSRRVAHSLHGDDSYPPVGGYAARQAPEAAALGDCIWSPPVNCRQAAVALGSASERPNVVPSSRSRSASAELRHEFAGAGLAEHGATTVTMPTGPMRVSSQMSLLPLSHQPCSYGQELDFPNPLPRNVESNALACYRTAHYHQIPRLSQTQPDMYHLTSPRAPDTHTYIESDGFDSGERRNGGHQFHGCGSAAIRSFSEPARSHAYSRTRSWKAATDSTLMASPVCLENRESAHATRYLPGRSTGTPPASLEPLHHPHESMAQRVPGPVLSPRCSAFASHVAAQRSMPGHTADAASASLLPAPSLQGAGGESEDGLLAPAKRVGELTPHNPPHAQLLERGNEAACSPRDGGGVIPLSLTNFAEPGAAWATAVRQQHAANAATARACGSCSETVCQPRCLPTASSPAQRPAWSPVAHQPQPPSVPHMLGCNTRMPLHARSTAGTPVAERPSTPISFGLDRSPPPAERGCMTPSRSQGLRHPLAGASKQTTGGSTASSLLTVGAASESVACASGSSCATFPGDSQSRLLAESAQNRLTVQTQDSLVNCQNTSGHRASGIEMYAHFPLSPSVGTVTGSSLQLTGEPHTLKRSLVTSDCVQGPASGLRISAPGTARESFESRQPAATGIAACKSGGLRRNAPPGWTTQDGESSLPTLKGCGDLVSSAPSSGCSLDSAAVTPCSLALETSSRGRTLSGQAGQAAWGEQSGLLTTWEETHGHSPCRSSQVEQSGSGARFPPASPREGALDVTRVSTSRPGSDAWRGSSGLTAQASSWGSLAAQSFSTGSLASRAAAATSADGAVPLVGAAPQWSQSLLGSTLSNAPEHRTRSTLEAQQYLPATQNSEIARVVPLDGSASQLCHLTQMGSQTPASCRASGVSPRAAGASTESECGVGLRQELRLCSSRCRSPRDMLSQSSELLSHAVSPAVGLGDLALSSCASPLARRNVIVGDGGNTPCSGSGRLVCGDGGTASPEFVDGTAEVLHTPPMHPQTPTSCRGSTSRSVATSRIAEPHSPHGTPPVSPRPENLREHSPSSLPAPGGDETHSTLHQYPFQAGSQAIASGETPPSMSPRHARCSSTYAGTSASSLSPAAPVRSPSSVTSCHSVAHPLTEAAPSDTGRSRASVSECRSLRLGEALDTTTDIGSLTTSRSCLDIEQLFQTPVSQQDMRSPLRLSCLDTQLSSRTSPSAYESAAFGSPTDLSPANSNRSRTIIPLALPAAEPASVRSQSSYGGESSRRPRASSPTFFSKRSSSPASSPGSSFAATARAAASSSPFARSGASNVGTPVTATGSTSLQVSQAASVGAWTPLRANLFSPGSAFQSTPVPYSPIDAISPFNGSHAVQVRSPLGRNRRVPGLRPQSPSSAARESPRGGRKAALPRRDRASGKRSPLFCVPSPSPSSADGVRSSAFQSRMRPAGRFLEQGSPFFPSTASSPNVGDSPLCPRRGEAAPGVQESDAVEVGSSLTLSADRQTEGEISRPRTSPTSTAEAVGAAAAKAAQAQSADAISAAARANMPAAVAASPSVLQVLGDTSPAVSPLVSPIGLAGCLRPGLEATPRSHLGRSTPPANGSPPSDSPSPPLRFPQPHVSSLQTAPAAAAQLENVDASAALQSVSELGPDLPPPARALSALAPPRSAAAAKNRSPLELPSEGASVHSPRATASGHTVQEAYSILPSLSPVAAAAASALPPEASALVLGHFFPSHMTPIGRGDPPASRASPPLTPRAAAAAAAARARAEAAAATAEAAAHRAAAVAKSSVSPRAADASRRAADAATAAVAAARRCASASPRIAAAAQRTAAAIAAAAAISAAAAANAKDVAEARRRAVPVAAAAAAVAAARQRAAAASSKGLAWTTPRGVASLPSNQSAVAWRPQATPDSSHPPPREADTAARFSWTPFPTSAAAAAAAAGAAAARAARGLAFASAALGRPGHPLGSAAASTPRAHRAGEVSSAAVSHDFESAQAETNARERSPSVAAIPRSQSGAAGSPQARGRHRHTVTPFLCDGEQLREGAQGEEGRGRGIGGLRVMPSDAEVGTSRPASSASGLGGLRGTRAPGENGGDAEDDVTESGARSGSYYGRLNHCDPVSGRAVFIKKIPAAVWEQQWRLAQRYKGFFLTDGENFVGEAALSAFLTDCAPLCVAPLLAILHEAGSLPESGPTSSVEAEGLDTTSTGGRFVLVNQGFGQGDLLDFFDNADPEVFTPASKRSLQYSVTQILVALHSAGVAHLDLTPENVLVHAYTEALPSSVTPHSGFGAGNRIGSASSVTPSAKLSGGSAHRVQLKVCDLAKAAPLFNSSPFRLPQCILKAHFSDTRLDDTVATDAAQPFLSCEPTVAKGPYMPPECWRIVYILRALGITAPFAQVGAPLLTTGRPPPPLYLKDPPGLEKDLGAGGIGLHVDVSAGVDAAELFFDVRKADVYMLGALMFWIWAEGSIWTCSDPRQDTQYNDLLQGGLEFGIFTDCDGWPTELLHLLKGALEPNPARRSTLAEILRHPWWTCTLAAT</sequence>
<comment type="catalytic activity">
    <reaction evidence="7">
        <text>L-threonyl-[protein] + ATP = O-phospho-L-threonyl-[protein] + ADP + H(+)</text>
        <dbReference type="Rhea" id="RHEA:46608"/>
        <dbReference type="Rhea" id="RHEA-COMP:11060"/>
        <dbReference type="Rhea" id="RHEA-COMP:11605"/>
        <dbReference type="ChEBI" id="CHEBI:15378"/>
        <dbReference type="ChEBI" id="CHEBI:30013"/>
        <dbReference type="ChEBI" id="CHEBI:30616"/>
        <dbReference type="ChEBI" id="CHEBI:61977"/>
        <dbReference type="ChEBI" id="CHEBI:456216"/>
        <dbReference type="EC" id="2.7.11.1"/>
    </reaction>
</comment>
<dbReference type="EMBL" id="NWUJ01000012">
    <property type="protein sequence ID" value="PFH32148.1"/>
    <property type="molecule type" value="Genomic_DNA"/>
</dbReference>
<feature type="region of interest" description="Disordered" evidence="9">
    <location>
        <begin position="2189"/>
        <end position="2231"/>
    </location>
</feature>
<dbReference type="GeneID" id="40307150"/>
<dbReference type="RefSeq" id="XP_029216157.1">
    <property type="nucleotide sequence ID" value="XM_029360798.1"/>
</dbReference>
<feature type="region of interest" description="Disordered" evidence="9">
    <location>
        <begin position="1858"/>
        <end position="1896"/>
    </location>
</feature>
<evidence type="ECO:0000256" key="1">
    <source>
        <dbReference type="ARBA" id="ARBA00012513"/>
    </source>
</evidence>
<feature type="region of interest" description="Disordered" evidence="9">
    <location>
        <begin position="2249"/>
        <end position="2294"/>
    </location>
</feature>
<feature type="region of interest" description="Disordered" evidence="9">
    <location>
        <begin position="1823"/>
        <end position="1842"/>
    </location>
</feature>
<evidence type="ECO:0000313" key="11">
    <source>
        <dbReference type="EMBL" id="PFH32148.1"/>
    </source>
</evidence>
<feature type="compositionally biased region" description="Low complexity" evidence="9">
    <location>
        <begin position="1877"/>
        <end position="1896"/>
    </location>
</feature>
<feature type="region of interest" description="Disordered" evidence="9">
    <location>
        <begin position="518"/>
        <end position="556"/>
    </location>
</feature>
<reference evidence="11 12" key="1">
    <citation type="submission" date="2017-09" db="EMBL/GenBank/DDBJ databases">
        <title>Genome sequencing of Besnoitia besnoiti strain Bb-Ger1.</title>
        <authorList>
            <person name="Schares G."/>
            <person name="Venepally P."/>
            <person name="Lorenzi H.A."/>
        </authorList>
    </citation>
    <scope>NUCLEOTIDE SEQUENCE [LARGE SCALE GENOMIC DNA]</scope>
    <source>
        <strain evidence="11 12">Bb-Ger1</strain>
    </source>
</reference>
<feature type="region of interest" description="Disordered" evidence="9">
    <location>
        <begin position="414"/>
        <end position="442"/>
    </location>
</feature>
<dbReference type="PANTHER" id="PTHR24343">
    <property type="entry name" value="SERINE/THREONINE KINASE"/>
    <property type="match status" value="1"/>
</dbReference>
<evidence type="ECO:0000256" key="4">
    <source>
        <dbReference type="ARBA" id="ARBA00022741"/>
    </source>
</evidence>
<keyword evidence="6" id="KW-0067">ATP-binding</keyword>
<evidence type="ECO:0000256" key="9">
    <source>
        <dbReference type="SAM" id="MobiDB-lite"/>
    </source>
</evidence>
<feature type="compositionally biased region" description="Pro residues" evidence="9">
    <location>
        <begin position="2209"/>
        <end position="2218"/>
    </location>
</feature>
<proteinExistence type="predicted"/>
<evidence type="ECO:0000256" key="2">
    <source>
        <dbReference type="ARBA" id="ARBA00022527"/>
    </source>
</evidence>
<feature type="region of interest" description="Disordered" evidence="9">
    <location>
        <begin position="2567"/>
        <end position="2709"/>
    </location>
</feature>
<dbReference type="PANTHER" id="PTHR24343:SF466">
    <property type="entry name" value="AMP-ACTIVATED PROTEIN KINASE ALPHA SUBUNIT, ISOFORM A"/>
    <property type="match status" value="1"/>
</dbReference>
<evidence type="ECO:0000256" key="8">
    <source>
        <dbReference type="ARBA" id="ARBA00048679"/>
    </source>
</evidence>
<dbReference type="SUPFAM" id="SSF56112">
    <property type="entry name" value="Protein kinase-like (PK-like)"/>
    <property type="match status" value="1"/>
</dbReference>